<feature type="signal peptide" evidence="2">
    <location>
        <begin position="1"/>
        <end position="21"/>
    </location>
</feature>
<name>A0A194X762_MOLSC</name>
<dbReference type="Pfam" id="PF26113">
    <property type="entry name" value="GH16_XgeA"/>
    <property type="match status" value="1"/>
</dbReference>
<dbReference type="AlphaFoldDB" id="A0A194X762"/>
<dbReference type="Gene3D" id="2.60.120.200">
    <property type="match status" value="1"/>
</dbReference>
<keyword evidence="2" id="KW-0732">Signal</keyword>
<dbReference type="GeneID" id="28829698"/>
<dbReference type="InterPro" id="IPR013320">
    <property type="entry name" value="ConA-like_dom_sf"/>
</dbReference>
<gene>
    <name evidence="4" type="ORF">LY89DRAFT_735062</name>
</gene>
<dbReference type="InParanoid" id="A0A194X762"/>
<keyword evidence="5" id="KW-1185">Reference proteome</keyword>
<accession>A0A194X762</accession>
<feature type="compositionally biased region" description="Low complexity" evidence="1">
    <location>
        <begin position="431"/>
        <end position="475"/>
    </location>
</feature>
<protein>
    <recommendedName>
        <fullName evidence="3">GH16 domain-containing protein</fullName>
    </recommendedName>
</protein>
<dbReference type="PANTHER" id="PTHR10963:SF24">
    <property type="entry name" value="GLYCOSIDASE C21B10.07-RELATED"/>
    <property type="match status" value="1"/>
</dbReference>
<reference evidence="4 5" key="1">
    <citation type="submission" date="2015-10" db="EMBL/GenBank/DDBJ databases">
        <title>Full genome of DAOMC 229536 Phialocephala scopiformis, a fungal endophyte of spruce producing the potent anti-insectan compound rugulosin.</title>
        <authorList>
            <consortium name="DOE Joint Genome Institute"/>
            <person name="Walker A.K."/>
            <person name="Frasz S.L."/>
            <person name="Seifert K.A."/>
            <person name="Miller J.D."/>
            <person name="Mondo S.J."/>
            <person name="Labutti K."/>
            <person name="Lipzen A."/>
            <person name="Dockter R."/>
            <person name="Kennedy M."/>
            <person name="Grigoriev I.V."/>
            <person name="Spatafora J.W."/>
        </authorList>
    </citation>
    <scope>NUCLEOTIDE SEQUENCE [LARGE SCALE GENOMIC DNA]</scope>
    <source>
        <strain evidence="4 5">CBS 120377</strain>
    </source>
</reference>
<dbReference type="KEGG" id="psco:LY89DRAFT_735062"/>
<dbReference type="CDD" id="cd02181">
    <property type="entry name" value="GH16_fungal_Lam16A_glucanase"/>
    <property type="match status" value="1"/>
</dbReference>
<evidence type="ECO:0000256" key="1">
    <source>
        <dbReference type="SAM" id="MobiDB-lite"/>
    </source>
</evidence>
<dbReference type="PROSITE" id="PS51762">
    <property type="entry name" value="GH16_2"/>
    <property type="match status" value="1"/>
</dbReference>
<dbReference type="Proteomes" id="UP000070700">
    <property type="component" value="Unassembled WGS sequence"/>
</dbReference>
<organism evidence="4 5">
    <name type="scientific">Mollisia scopiformis</name>
    <name type="common">Conifer needle endophyte fungus</name>
    <name type="synonym">Phialocephala scopiformis</name>
    <dbReference type="NCBI Taxonomy" id="149040"/>
    <lineage>
        <taxon>Eukaryota</taxon>
        <taxon>Fungi</taxon>
        <taxon>Dikarya</taxon>
        <taxon>Ascomycota</taxon>
        <taxon>Pezizomycotina</taxon>
        <taxon>Leotiomycetes</taxon>
        <taxon>Helotiales</taxon>
        <taxon>Mollisiaceae</taxon>
        <taxon>Mollisia</taxon>
    </lineage>
</organism>
<dbReference type="PANTHER" id="PTHR10963">
    <property type="entry name" value="GLYCOSYL HYDROLASE-RELATED"/>
    <property type="match status" value="1"/>
</dbReference>
<evidence type="ECO:0000259" key="3">
    <source>
        <dbReference type="PROSITE" id="PS51762"/>
    </source>
</evidence>
<evidence type="ECO:0000313" key="5">
    <source>
        <dbReference type="Proteomes" id="UP000070700"/>
    </source>
</evidence>
<dbReference type="OrthoDB" id="192832at2759"/>
<feature type="region of interest" description="Disordered" evidence="1">
    <location>
        <begin position="375"/>
        <end position="394"/>
    </location>
</feature>
<feature type="region of interest" description="Disordered" evidence="1">
    <location>
        <begin position="406"/>
        <end position="475"/>
    </location>
</feature>
<dbReference type="InterPro" id="IPR000757">
    <property type="entry name" value="Beta-glucanase-like"/>
</dbReference>
<dbReference type="RefSeq" id="XP_018070274.1">
    <property type="nucleotide sequence ID" value="XM_018219972.1"/>
</dbReference>
<dbReference type="GO" id="GO:0009251">
    <property type="term" value="P:glucan catabolic process"/>
    <property type="evidence" value="ECO:0007669"/>
    <property type="project" value="TreeGrafter"/>
</dbReference>
<sequence>MRSWFVKSSALALTFASATIASIPYSLDDADLYQGNTFFNKFSFSLDRDQSHGFVQYISRSQANSTDFGSKLVDYYPDGSVYIGVDTTNTYTVTPGRTGRASVRLESNAVYTHGLFIVDIAHMPGSICGLWPAFWTTNKANWPNSGEIDIIENIHENTVGTSTFHTSDSRAIACSVVGNQKGKQQTGTQTTYNCNDKATFSNYGSQYSGQGCSATNTDPNSYGKTFNAAGGGVYAMEWTNTSIKVWNWERGNIPADITLGVPIPDTWGLPVTFTDITTCAIDKAFSQHQIIFNTDFCGDWGNQSTFWQQTSCYKNNPTKYASCETYVGANPQAYAEAYWRVNSLKVYKQTNLLSGLSTSSTTSPFKDVPTSPTFYSSTTSTTSSSLKFAPSSSSTTMFTSSLTTSKSALPSSASDKTSTTARAPSILGSPSLSNTTSAVTTSTLSTRQQTSSGVSTSVSISSKSPLISSPGSPRL</sequence>
<feature type="domain" description="GH16" evidence="3">
    <location>
        <begin position="18"/>
        <end position="309"/>
    </location>
</feature>
<evidence type="ECO:0000256" key="2">
    <source>
        <dbReference type="SAM" id="SignalP"/>
    </source>
</evidence>
<feature type="chain" id="PRO_5008267970" description="GH16 domain-containing protein" evidence="2">
    <location>
        <begin position="22"/>
        <end position="475"/>
    </location>
</feature>
<dbReference type="EMBL" id="KQ947417">
    <property type="protein sequence ID" value="KUJ15919.1"/>
    <property type="molecule type" value="Genomic_DNA"/>
</dbReference>
<evidence type="ECO:0000313" key="4">
    <source>
        <dbReference type="EMBL" id="KUJ15919.1"/>
    </source>
</evidence>
<dbReference type="SUPFAM" id="SSF49899">
    <property type="entry name" value="Concanavalin A-like lectins/glucanases"/>
    <property type="match status" value="2"/>
</dbReference>
<dbReference type="InterPro" id="IPR050546">
    <property type="entry name" value="Glycosyl_Hydrlase_16"/>
</dbReference>
<feature type="compositionally biased region" description="Polar residues" evidence="1">
    <location>
        <begin position="408"/>
        <end position="422"/>
    </location>
</feature>
<dbReference type="GO" id="GO:0004553">
    <property type="term" value="F:hydrolase activity, hydrolyzing O-glycosyl compounds"/>
    <property type="evidence" value="ECO:0007669"/>
    <property type="project" value="InterPro"/>
</dbReference>
<proteinExistence type="predicted"/>